<protein>
    <submittedName>
        <fullName evidence="5">Tetratricopeptide TPR_2 repeat protein</fullName>
    </submittedName>
</protein>
<dbReference type="Gene3D" id="1.25.40.10">
    <property type="entry name" value="Tetratricopeptide repeat domain"/>
    <property type="match status" value="4"/>
</dbReference>
<feature type="repeat" description="TPR" evidence="3">
    <location>
        <begin position="607"/>
        <end position="640"/>
    </location>
</feature>
<reference evidence="6" key="1">
    <citation type="journal article" date="2011" name="MBio">
        <title>Novel metabolic attributes of the genus Cyanothece, comprising a group of unicellular nitrogen-fixing Cyanobacteria.</title>
        <authorList>
            <person name="Bandyopadhyay A."/>
            <person name="Elvitigala T."/>
            <person name="Welsh E."/>
            <person name="Stockel J."/>
            <person name="Liberton M."/>
            <person name="Min H."/>
            <person name="Sherman L.A."/>
            <person name="Pakrasi H.B."/>
        </authorList>
    </citation>
    <scope>NUCLEOTIDE SEQUENCE [LARGE SCALE GENOMIC DNA]</scope>
    <source>
        <strain evidence="6">PCC 8801</strain>
    </source>
</reference>
<dbReference type="EMBL" id="CP001287">
    <property type="protein sequence ID" value="ACK65793.1"/>
    <property type="molecule type" value="Genomic_DNA"/>
</dbReference>
<gene>
    <name evidence="5" type="ordered locus">PCC8801_1746</name>
</gene>
<dbReference type="SUPFAM" id="SSF48452">
    <property type="entry name" value="TPR-like"/>
    <property type="match status" value="3"/>
</dbReference>
<dbReference type="PANTHER" id="PTHR45641:SF19">
    <property type="entry name" value="NEPHROCYSTIN-3"/>
    <property type="match status" value="1"/>
</dbReference>
<evidence type="ECO:0000256" key="3">
    <source>
        <dbReference type="PROSITE-ProRule" id="PRU00339"/>
    </source>
</evidence>
<evidence type="ECO:0000256" key="1">
    <source>
        <dbReference type="ARBA" id="ARBA00022737"/>
    </source>
</evidence>
<dbReference type="Gene3D" id="3.40.50.300">
    <property type="entry name" value="P-loop containing nucleotide triphosphate hydrolases"/>
    <property type="match status" value="1"/>
</dbReference>
<sequence length="767" mass="87282">MGGIGKTELALQYGWKEWHNKTYPGGICWVNGADSDPGLNILSFARQYLKLTILDEGTLAERVAYCWRNWLAGDTLIIFDDVGDYQRIKDFLPPKQEKRFKVLITTRREFLAGTIENYAVEVLDEEPAVDLLRSYVTDGRIDVEIEQAKLLCRDLGYLPLALELVARLLKRRKDWTLGKIRDKLAEKGLDEKILQRDPKFADEMTAQRGVKAAFDLSWQELDSEPAAQKLALYLSLFALAPFPKSLIEGLFPDEDKDEIEEWLTDSLVDLNLVQCLDNGWYELHTLLRRYFRDKLELSADVETAKKAYCRAIVPIGKAIPETTTLEDIERFEPLIPHLTIAADELVTWVKDGDILGLFTGLGSFYRGQGRYQDAEPYLEHCRILTRQRLGDNHPHVAVSLNNLALLYDSQGRYSEAEPLYQKALSLYKRLLGNNHPNMAQSLNNLAELYRNQGRYAEAELLHQEALSLRKRLLGDHHPDVALSLNNLAALYYSQGRYSEAEPLLKKALSLYKRLLGDNHPHIASSLNNLAGLYDSQGKYGEAEPLYQQALSLRKRLLGDHHPDVAQSLNNLAELYRNQGRYGEAEPLYQQALSLRKRLLGDHHPDVAQSLNNLAELYRNQGRYGEAEPLHQEALSLSKRLLGDNHPDVAQSLNNLALLYNSQGRHGEAEPLHQEALSLRKRLLGDNHPDVAQSLNNLSLLYDCQGRYAEAEPLYQEAIAIALRTLGENHPHTQTIYRNYLLMLSKLPDEELAQRFPAELVEIVRGLR</sequence>
<feature type="repeat" description="TPR" evidence="3">
    <location>
        <begin position="565"/>
        <end position="598"/>
    </location>
</feature>
<dbReference type="InterPro" id="IPR002182">
    <property type="entry name" value="NB-ARC"/>
</dbReference>
<dbReference type="SMART" id="SM00028">
    <property type="entry name" value="TPR"/>
    <property type="match status" value="9"/>
</dbReference>
<feature type="repeat" description="TPR" evidence="3">
    <location>
        <begin position="481"/>
        <end position="514"/>
    </location>
</feature>
<dbReference type="InterPro" id="IPR019734">
    <property type="entry name" value="TPR_rpt"/>
</dbReference>
<dbReference type="STRING" id="41431.PCC8801_1746"/>
<dbReference type="PROSITE" id="PS50005">
    <property type="entry name" value="TPR"/>
    <property type="match status" value="6"/>
</dbReference>
<feature type="repeat" description="TPR" evidence="3">
    <location>
        <begin position="397"/>
        <end position="430"/>
    </location>
</feature>
<dbReference type="Proteomes" id="UP000008204">
    <property type="component" value="Chromosome"/>
</dbReference>
<evidence type="ECO:0000256" key="2">
    <source>
        <dbReference type="ARBA" id="ARBA00022803"/>
    </source>
</evidence>
<dbReference type="InterPro" id="IPR027417">
    <property type="entry name" value="P-loop_NTPase"/>
</dbReference>
<dbReference type="InterPro" id="IPR011990">
    <property type="entry name" value="TPR-like_helical_dom_sf"/>
</dbReference>
<keyword evidence="6" id="KW-1185">Reference proteome</keyword>
<dbReference type="Pfam" id="PF13424">
    <property type="entry name" value="TPR_12"/>
    <property type="match status" value="4"/>
</dbReference>
<evidence type="ECO:0000259" key="4">
    <source>
        <dbReference type="Pfam" id="PF00931"/>
    </source>
</evidence>
<dbReference type="Pfam" id="PF13176">
    <property type="entry name" value="TPR_7"/>
    <property type="match status" value="1"/>
</dbReference>
<dbReference type="HOGENOM" id="CLU_000288_125_8_3"/>
<feature type="repeat" description="TPR" evidence="3">
    <location>
        <begin position="523"/>
        <end position="556"/>
    </location>
</feature>
<feature type="domain" description="NB-ARC" evidence="4">
    <location>
        <begin position="1"/>
        <end position="139"/>
    </location>
</feature>
<dbReference type="KEGG" id="cyp:PCC8801_1746"/>
<dbReference type="PANTHER" id="PTHR45641">
    <property type="entry name" value="TETRATRICOPEPTIDE REPEAT PROTEIN (AFU_ORTHOLOGUE AFUA_6G03870)"/>
    <property type="match status" value="1"/>
</dbReference>
<dbReference type="PRINTS" id="PR00381">
    <property type="entry name" value="KINESINLIGHT"/>
</dbReference>
<dbReference type="eggNOG" id="COG0457">
    <property type="taxonomic scope" value="Bacteria"/>
</dbReference>
<dbReference type="GO" id="GO:0043531">
    <property type="term" value="F:ADP binding"/>
    <property type="evidence" value="ECO:0007669"/>
    <property type="project" value="InterPro"/>
</dbReference>
<evidence type="ECO:0000313" key="6">
    <source>
        <dbReference type="Proteomes" id="UP000008204"/>
    </source>
</evidence>
<keyword evidence="1" id="KW-0677">Repeat</keyword>
<proteinExistence type="predicted"/>
<organism evidence="5 6">
    <name type="scientific">Rippkaea orientalis (strain PCC 8801 / RF-1)</name>
    <name type="common">Cyanothece sp. (strain PCC 8801)</name>
    <dbReference type="NCBI Taxonomy" id="41431"/>
    <lineage>
        <taxon>Bacteria</taxon>
        <taxon>Bacillati</taxon>
        <taxon>Cyanobacteriota</taxon>
        <taxon>Cyanophyceae</taxon>
        <taxon>Oscillatoriophycideae</taxon>
        <taxon>Chroococcales</taxon>
        <taxon>Aphanothecaceae</taxon>
        <taxon>Rippkaea</taxon>
        <taxon>Rippkaea orientalis</taxon>
    </lineage>
</organism>
<feature type="repeat" description="TPR" evidence="3">
    <location>
        <begin position="439"/>
        <end position="472"/>
    </location>
</feature>
<evidence type="ECO:0000313" key="5">
    <source>
        <dbReference type="EMBL" id="ACK65793.1"/>
    </source>
</evidence>
<dbReference type="SUPFAM" id="SSF52540">
    <property type="entry name" value="P-loop containing nucleoside triphosphate hydrolases"/>
    <property type="match status" value="1"/>
</dbReference>
<dbReference type="Pfam" id="PF00931">
    <property type="entry name" value="NB-ARC"/>
    <property type="match status" value="1"/>
</dbReference>
<name>B7JWU4_RIPO1</name>
<accession>B7JWU4</accession>
<keyword evidence="2 3" id="KW-0802">TPR repeat</keyword>
<dbReference type="AlphaFoldDB" id="B7JWU4"/>